<keyword evidence="2" id="KW-1185">Reference proteome</keyword>
<gene>
    <name evidence="1" type="ORF">NLJ89_g11454</name>
</gene>
<evidence type="ECO:0000313" key="1">
    <source>
        <dbReference type="EMBL" id="KAJ3490198.1"/>
    </source>
</evidence>
<dbReference type="AlphaFoldDB" id="A0A9W8MRM0"/>
<organism evidence="1 2">
    <name type="scientific">Agrocybe chaxingu</name>
    <dbReference type="NCBI Taxonomy" id="84603"/>
    <lineage>
        <taxon>Eukaryota</taxon>
        <taxon>Fungi</taxon>
        <taxon>Dikarya</taxon>
        <taxon>Basidiomycota</taxon>
        <taxon>Agaricomycotina</taxon>
        <taxon>Agaricomycetes</taxon>
        <taxon>Agaricomycetidae</taxon>
        <taxon>Agaricales</taxon>
        <taxon>Agaricineae</taxon>
        <taxon>Strophariaceae</taxon>
        <taxon>Agrocybe</taxon>
    </lineage>
</organism>
<comment type="caution">
    <text evidence="1">The sequence shown here is derived from an EMBL/GenBank/DDBJ whole genome shotgun (WGS) entry which is preliminary data.</text>
</comment>
<dbReference type="EMBL" id="JANKHO010002646">
    <property type="protein sequence ID" value="KAJ3490198.1"/>
    <property type="molecule type" value="Genomic_DNA"/>
</dbReference>
<dbReference type="InterPro" id="IPR043129">
    <property type="entry name" value="ATPase_NBD"/>
</dbReference>
<reference evidence="1" key="1">
    <citation type="submission" date="2022-07" db="EMBL/GenBank/DDBJ databases">
        <title>Genome Sequence of Agrocybe chaxingu.</title>
        <authorList>
            <person name="Buettner E."/>
        </authorList>
    </citation>
    <scope>NUCLEOTIDE SEQUENCE</scope>
    <source>
        <strain evidence="1">MP-N11</strain>
    </source>
</reference>
<name>A0A9W8MRM0_9AGAR</name>
<dbReference type="SUPFAM" id="SSF53067">
    <property type="entry name" value="Actin-like ATPase domain"/>
    <property type="match status" value="1"/>
</dbReference>
<sequence length="125" mass="13106">MSTSTALASTSTSIASASTAITARAAYGQTRRKLVLAFDIGTTFSGISYSILDPGNIPEVKGVTRFPANELINGASKIPTIIYYDKEGSVQAVGAEATREGIVELAEDNEWVKAECLNTSPPPPP</sequence>
<proteinExistence type="predicted"/>
<accession>A0A9W8MRM0</accession>
<protein>
    <submittedName>
        <fullName evidence="1">Uncharacterized protein</fullName>
    </submittedName>
</protein>
<dbReference type="Proteomes" id="UP001148786">
    <property type="component" value="Unassembled WGS sequence"/>
</dbReference>
<dbReference type="Gene3D" id="3.30.420.40">
    <property type="match status" value="1"/>
</dbReference>
<dbReference type="OrthoDB" id="2963168at2759"/>
<evidence type="ECO:0000313" key="2">
    <source>
        <dbReference type="Proteomes" id="UP001148786"/>
    </source>
</evidence>